<dbReference type="GO" id="GO:0030968">
    <property type="term" value="P:endoplasmic reticulum unfolded protein response"/>
    <property type="evidence" value="ECO:0007669"/>
    <property type="project" value="TreeGrafter"/>
</dbReference>
<dbReference type="GO" id="GO:0004843">
    <property type="term" value="F:cysteine-type deubiquitinase activity"/>
    <property type="evidence" value="ECO:0007669"/>
    <property type="project" value="UniProtKB-EC"/>
</dbReference>
<evidence type="ECO:0000259" key="4">
    <source>
        <dbReference type="PROSITE" id="PS50802"/>
    </source>
</evidence>
<dbReference type="PANTHER" id="PTHR13312">
    <property type="entry name" value="HIV-INDUCED PROTEIN-7-LIKE PROTEASE"/>
    <property type="match status" value="1"/>
</dbReference>
<dbReference type="EC" id="3.4.19.12" evidence="2"/>
<evidence type="ECO:0000256" key="2">
    <source>
        <dbReference type="ARBA" id="ARBA00012759"/>
    </source>
</evidence>
<evidence type="ECO:0000313" key="5">
    <source>
        <dbReference type="EMBL" id="QHT90722.1"/>
    </source>
</evidence>
<dbReference type="InterPro" id="IPR038765">
    <property type="entry name" value="Papain-like_cys_pep_sf"/>
</dbReference>
<dbReference type="PROSITE" id="PS50802">
    <property type="entry name" value="OTU"/>
    <property type="match status" value="1"/>
</dbReference>
<evidence type="ECO:0000256" key="1">
    <source>
        <dbReference type="ARBA" id="ARBA00000707"/>
    </source>
</evidence>
<sequence length="120" mass="13872">MSCLFQSLSAFIEDTDASKLRHIIADYLEKNPILYDNEKIGDIVSWEHGNPTLEQYVARMRMPSTWGGAIEIKAFCDMFQIGVHVLVLRDHKTIEFQPSNMTAKDHFTITWNGAHYEPQR</sequence>
<dbReference type="InterPro" id="IPR003323">
    <property type="entry name" value="OTU_dom"/>
</dbReference>
<dbReference type="Gene3D" id="3.90.70.80">
    <property type="match status" value="1"/>
</dbReference>
<dbReference type="PANTHER" id="PTHR13312:SF0">
    <property type="entry name" value="UBIQUITIN THIOESTERASE OTU1"/>
    <property type="match status" value="1"/>
</dbReference>
<dbReference type="GO" id="GO:0036503">
    <property type="term" value="P:ERAD pathway"/>
    <property type="evidence" value="ECO:0007669"/>
    <property type="project" value="TreeGrafter"/>
</dbReference>
<dbReference type="EMBL" id="MN740157">
    <property type="protein sequence ID" value="QHT90722.1"/>
    <property type="molecule type" value="Genomic_DNA"/>
</dbReference>
<dbReference type="GO" id="GO:0005634">
    <property type="term" value="C:nucleus"/>
    <property type="evidence" value="ECO:0007669"/>
    <property type="project" value="TreeGrafter"/>
</dbReference>
<name>A0A6C0ICW3_9ZZZZ</name>
<keyword evidence="3" id="KW-0378">Hydrolase</keyword>
<organism evidence="5">
    <name type="scientific">viral metagenome</name>
    <dbReference type="NCBI Taxonomy" id="1070528"/>
    <lineage>
        <taxon>unclassified sequences</taxon>
        <taxon>metagenomes</taxon>
        <taxon>organismal metagenomes</taxon>
    </lineage>
</organism>
<feature type="domain" description="OTU" evidence="4">
    <location>
        <begin position="1"/>
        <end position="113"/>
    </location>
</feature>
<accession>A0A6C0ICW3</accession>
<dbReference type="GO" id="GO:0005829">
    <property type="term" value="C:cytosol"/>
    <property type="evidence" value="ECO:0007669"/>
    <property type="project" value="TreeGrafter"/>
</dbReference>
<dbReference type="SUPFAM" id="SSF54001">
    <property type="entry name" value="Cysteine proteinases"/>
    <property type="match status" value="1"/>
</dbReference>
<dbReference type="AlphaFoldDB" id="A0A6C0ICW3"/>
<evidence type="ECO:0000256" key="3">
    <source>
        <dbReference type="ARBA" id="ARBA00022801"/>
    </source>
</evidence>
<proteinExistence type="predicted"/>
<comment type="catalytic activity">
    <reaction evidence="1">
        <text>Thiol-dependent hydrolysis of ester, thioester, amide, peptide and isopeptide bonds formed by the C-terminal Gly of ubiquitin (a 76-residue protein attached to proteins as an intracellular targeting signal).</text>
        <dbReference type="EC" id="3.4.19.12"/>
    </reaction>
</comment>
<protein>
    <recommendedName>
        <fullName evidence="2">ubiquitinyl hydrolase 1</fullName>
        <ecNumber evidence="2">3.4.19.12</ecNumber>
    </recommendedName>
</protein>
<reference evidence="5" key="1">
    <citation type="journal article" date="2020" name="Nature">
        <title>Giant virus diversity and host interactions through global metagenomics.</title>
        <authorList>
            <person name="Schulz F."/>
            <person name="Roux S."/>
            <person name="Paez-Espino D."/>
            <person name="Jungbluth S."/>
            <person name="Walsh D.A."/>
            <person name="Denef V.J."/>
            <person name="McMahon K.D."/>
            <person name="Konstantinidis K.T."/>
            <person name="Eloe-Fadrosh E.A."/>
            <person name="Kyrpides N.C."/>
            <person name="Woyke T."/>
        </authorList>
    </citation>
    <scope>NUCLEOTIDE SEQUENCE</scope>
    <source>
        <strain evidence="5">GVMAG-M-3300023184-71</strain>
    </source>
</reference>
<dbReference type="GO" id="GO:0016579">
    <property type="term" value="P:protein deubiquitination"/>
    <property type="evidence" value="ECO:0007669"/>
    <property type="project" value="TreeGrafter"/>
</dbReference>
<dbReference type="Pfam" id="PF02338">
    <property type="entry name" value="OTU"/>
    <property type="match status" value="1"/>
</dbReference>
<dbReference type="CDD" id="cd22758">
    <property type="entry name" value="OTU_232R-like"/>
    <property type="match status" value="1"/>
</dbReference>